<evidence type="ECO:0000259" key="12">
    <source>
        <dbReference type="PROSITE" id="PS51828"/>
    </source>
</evidence>
<dbReference type="AlphaFoldDB" id="A0A1S3GCR9"/>
<evidence type="ECO:0000256" key="2">
    <source>
        <dbReference type="ARBA" id="ARBA00022486"/>
    </source>
</evidence>
<dbReference type="InterPro" id="IPR030476">
    <property type="entry name" value="Pentaxin_CS"/>
</dbReference>
<keyword evidence="5 11" id="KW-0732">Signal</keyword>
<comment type="subcellular location">
    <subcellularLocation>
        <location evidence="1 11">Secreted</location>
    </subcellularLocation>
</comment>
<dbReference type="OrthoDB" id="547680at2759"/>
<dbReference type="Proteomes" id="UP000081671">
    <property type="component" value="Unplaced"/>
</dbReference>
<comment type="caution">
    <text evidence="10">Lacks conserved residue(s) required for the propagation of feature annotation.</text>
</comment>
<keyword evidence="2" id="KW-0011">Acute phase</keyword>
<dbReference type="GO" id="GO:0010628">
    <property type="term" value="P:positive regulation of gene expression"/>
    <property type="evidence" value="ECO:0007669"/>
    <property type="project" value="Ensembl"/>
</dbReference>
<dbReference type="GO" id="GO:0042310">
    <property type="term" value="P:vasoconstriction"/>
    <property type="evidence" value="ECO:0007669"/>
    <property type="project" value="Ensembl"/>
</dbReference>
<evidence type="ECO:0000256" key="4">
    <source>
        <dbReference type="ARBA" id="ARBA00022723"/>
    </source>
</evidence>
<dbReference type="GO" id="GO:0006953">
    <property type="term" value="P:acute-phase response"/>
    <property type="evidence" value="ECO:0007669"/>
    <property type="project" value="UniProtKB-KW"/>
</dbReference>
<dbReference type="SUPFAM" id="SSF49899">
    <property type="entry name" value="Concanavalin A-like lectins/glucanases"/>
    <property type="match status" value="1"/>
</dbReference>
<evidence type="ECO:0000313" key="14">
    <source>
        <dbReference type="RefSeq" id="XP_012886039.1"/>
    </source>
</evidence>
<dbReference type="GO" id="GO:0010745">
    <property type="term" value="P:negative regulation of macrophage derived foam cell differentiation"/>
    <property type="evidence" value="ECO:0007669"/>
    <property type="project" value="Ensembl"/>
</dbReference>
<dbReference type="OMA" id="MEKLLWC"/>
<dbReference type="GO" id="GO:0032945">
    <property type="term" value="P:negative regulation of mononuclear cell proliferation"/>
    <property type="evidence" value="ECO:0007669"/>
    <property type="project" value="Ensembl"/>
</dbReference>
<name>A0A1S3GCR9_DIPOR</name>
<dbReference type="InterPro" id="IPR013320">
    <property type="entry name" value="ConA-like_dom_sf"/>
</dbReference>
<dbReference type="InterPro" id="IPR051005">
    <property type="entry name" value="Pentraxin_domain"/>
</dbReference>
<dbReference type="GO" id="GO:0001849">
    <property type="term" value="F:complement component C1q complex binding"/>
    <property type="evidence" value="ECO:0007669"/>
    <property type="project" value="Ensembl"/>
</dbReference>
<comment type="function">
    <text evidence="8">Displays several functions associated with host defense: it promotes agglutination, bacterial capsular swelling, phagocytosis and complement fixation through its calcium-dependent binding to phosphorylcholine. Can interact with DNA and histones and may scavenge nuclear material released from damaged circulating cells.</text>
</comment>
<dbReference type="Pfam" id="PF00354">
    <property type="entry name" value="Pentaxin"/>
    <property type="match status" value="1"/>
</dbReference>
<organism evidence="13 14">
    <name type="scientific">Dipodomys ordii</name>
    <name type="common">Ord's kangaroo rat</name>
    <dbReference type="NCBI Taxonomy" id="10020"/>
    <lineage>
        <taxon>Eukaryota</taxon>
        <taxon>Metazoa</taxon>
        <taxon>Chordata</taxon>
        <taxon>Craniata</taxon>
        <taxon>Vertebrata</taxon>
        <taxon>Euteleostomi</taxon>
        <taxon>Mammalia</taxon>
        <taxon>Eutheria</taxon>
        <taxon>Euarchontoglires</taxon>
        <taxon>Glires</taxon>
        <taxon>Rodentia</taxon>
        <taxon>Castorimorpha</taxon>
        <taxon>Heteromyidae</taxon>
        <taxon>Dipodomyinae</taxon>
        <taxon>Dipodomys</taxon>
    </lineage>
</organism>
<dbReference type="GeneID" id="105996496"/>
<accession>A0A1S3GCR9</accession>
<dbReference type="GO" id="GO:0042802">
    <property type="term" value="F:identical protein binding"/>
    <property type="evidence" value="ECO:0007669"/>
    <property type="project" value="Ensembl"/>
</dbReference>
<evidence type="ECO:0000256" key="8">
    <source>
        <dbReference type="ARBA" id="ARBA00037561"/>
    </source>
</evidence>
<dbReference type="RefSeq" id="XP_012886039.1">
    <property type="nucleotide sequence ID" value="XM_013030585.1"/>
</dbReference>
<dbReference type="SMART" id="SM00159">
    <property type="entry name" value="PTX"/>
    <property type="match status" value="1"/>
</dbReference>
<dbReference type="GO" id="GO:0005615">
    <property type="term" value="C:extracellular space"/>
    <property type="evidence" value="ECO:0007669"/>
    <property type="project" value="Ensembl"/>
</dbReference>
<keyword evidence="4 11" id="KW-0479">Metal-binding</keyword>
<feature type="signal peptide" evidence="11">
    <location>
        <begin position="1"/>
        <end position="19"/>
    </location>
</feature>
<evidence type="ECO:0000256" key="3">
    <source>
        <dbReference type="ARBA" id="ARBA00022525"/>
    </source>
</evidence>
<comment type="cofactor">
    <cofactor evidence="11">
        <name>Ca(2+)</name>
        <dbReference type="ChEBI" id="CHEBI:29108"/>
    </cofactor>
    <text evidence="11">Binds 2 calcium ions per subunit.</text>
</comment>
<evidence type="ECO:0000256" key="11">
    <source>
        <dbReference type="RuleBase" id="RU362112"/>
    </source>
</evidence>
<keyword evidence="13" id="KW-1185">Reference proteome</keyword>
<gene>
    <name evidence="14" type="primary">Crp</name>
</gene>
<dbReference type="GO" id="GO:0045087">
    <property type="term" value="P:innate immune response"/>
    <property type="evidence" value="ECO:0007669"/>
    <property type="project" value="TreeGrafter"/>
</dbReference>
<dbReference type="FunCoup" id="A0A1S3GCR9">
    <property type="interactions" value="23"/>
</dbReference>
<evidence type="ECO:0000256" key="10">
    <source>
        <dbReference type="PROSITE-ProRule" id="PRU01172"/>
    </source>
</evidence>
<dbReference type="PROSITE" id="PS51828">
    <property type="entry name" value="PTX_2"/>
    <property type="match status" value="1"/>
</dbReference>
<dbReference type="InterPro" id="IPR001759">
    <property type="entry name" value="PTX_dom"/>
</dbReference>
<dbReference type="FunFam" id="2.60.120.200:FF:000070">
    <property type="entry name" value="Serum amyloid P-component"/>
    <property type="match status" value="1"/>
</dbReference>
<keyword evidence="6 11" id="KW-0106">Calcium</keyword>
<keyword evidence="7" id="KW-1015">Disulfide bond</keyword>
<keyword evidence="3" id="KW-0964">Secreted</keyword>
<dbReference type="InParanoid" id="A0A1S3GCR9"/>
<reference evidence="14" key="1">
    <citation type="submission" date="2025-08" db="UniProtKB">
        <authorList>
            <consortium name="RefSeq"/>
        </authorList>
    </citation>
    <scope>IDENTIFICATION</scope>
    <source>
        <tissue evidence="14">Kidney</tissue>
    </source>
</reference>
<evidence type="ECO:0000256" key="9">
    <source>
        <dbReference type="ARBA" id="ARBA00038102"/>
    </source>
</evidence>
<sequence length="225" mass="25080">MEKLLLCFLVSISFSDAFGQTDLSKKAFVFPKETDNSYVSLEGQLTKPLKAFTVCLQMYTELSKTRGFSIFSYATKKQPNEILIFWSKNRGYAFGVGGPEVLFKAAEIPEAPVHICASWESVTGIAEFWVDGRPRVRMSLNKGYTVQPEASIILGQEQDSFGGSFDTNQSLVGDIGNVNMWDFVLSPDEINTVYVGGTLSPTVLNWQSLKYKANGEVFIKPQLWP</sequence>
<dbReference type="Gene3D" id="2.60.120.200">
    <property type="match status" value="1"/>
</dbReference>
<dbReference type="PANTHER" id="PTHR45869">
    <property type="entry name" value="C-REACTIVE PROTEIN-RELATED"/>
    <property type="match status" value="1"/>
</dbReference>
<dbReference type="PRINTS" id="PR00895">
    <property type="entry name" value="PENTAXIN"/>
</dbReference>
<dbReference type="STRING" id="10020.ENSDORP00000002925"/>
<evidence type="ECO:0000313" key="13">
    <source>
        <dbReference type="Proteomes" id="UP000081671"/>
    </source>
</evidence>
<evidence type="ECO:0000256" key="1">
    <source>
        <dbReference type="ARBA" id="ARBA00004613"/>
    </source>
</evidence>
<dbReference type="CTD" id="1401"/>
<dbReference type="KEGG" id="dord:105996496"/>
<evidence type="ECO:0000256" key="6">
    <source>
        <dbReference type="ARBA" id="ARBA00022837"/>
    </source>
</evidence>
<dbReference type="GO" id="GO:0030169">
    <property type="term" value="F:low-density lipoprotein particle binding"/>
    <property type="evidence" value="ECO:0007669"/>
    <property type="project" value="Ensembl"/>
</dbReference>
<dbReference type="GO" id="GO:0010888">
    <property type="term" value="P:negative regulation of lipid storage"/>
    <property type="evidence" value="ECO:0007669"/>
    <property type="project" value="Ensembl"/>
</dbReference>
<dbReference type="GO" id="GO:0050750">
    <property type="term" value="F:low-density lipoprotein particle receptor binding"/>
    <property type="evidence" value="ECO:0007669"/>
    <property type="project" value="Ensembl"/>
</dbReference>
<feature type="domain" description="Pentraxin (PTX)" evidence="12">
    <location>
        <begin position="24"/>
        <end position="225"/>
    </location>
</feature>
<dbReference type="PANTHER" id="PTHR45869:SF7">
    <property type="entry name" value="C-REACTIVE PROTEIN"/>
    <property type="match status" value="1"/>
</dbReference>
<evidence type="ECO:0000256" key="5">
    <source>
        <dbReference type="ARBA" id="ARBA00022729"/>
    </source>
</evidence>
<comment type="similarity">
    <text evidence="9 11">Belongs to the pentraxin family.</text>
</comment>
<evidence type="ECO:0000256" key="7">
    <source>
        <dbReference type="ARBA" id="ARBA00023157"/>
    </source>
</evidence>
<dbReference type="CDD" id="cd00152">
    <property type="entry name" value="PTX"/>
    <property type="match status" value="1"/>
</dbReference>
<protein>
    <recommendedName>
        <fullName evidence="11">Pentraxin family member</fullName>
    </recommendedName>
</protein>
<dbReference type="PROSITE" id="PS00289">
    <property type="entry name" value="PTX_1"/>
    <property type="match status" value="1"/>
</dbReference>
<comment type="subunit">
    <text evidence="11">Homopentamer. Pentaxin (or pentraxin) have a discoid arrangement of 5 non-covalently bound subunits.</text>
</comment>
<dbReference type="GO" id="GO:0032930">
    <property type="term" value="P:positive regulation of superoxide anion generation"/>
    <property type="evidence" value="ECO:0007669"/>
    <property type="project" value="Ensembl"/>
</dbReference>
<proteinExistence type="inferred from homology"/>
<dbReference type="GO" id="GO:0005509">
    <property type="term" value="F:calcium ion binding"/>
    <property type="evidence" value="ECO:0007669"/>
    <property type="project" value="Ensembl"/>
</dbReference>
<dbReference type="GO" id="GO:0032677">
    <property type="term" value="P:regulation of interleukin-8 production"/>
    <property type="evidence" value="ECO:0007669"/>
    <property type="project" value="Ensembl"/>
</dbReference>
<feature type="chain" id="PRO_5010000182" description="Pentraxin family member" evidence="11">
    <location>
        <begin position="20"/>
        <end position="225"/>
    </location>
</feature>